<dbReference type="Pfam" id="PF18912">
    <property type="entry name" value="DZR_2"/>
    <property type="match status" value="1"/>
</dbReference>
<dbReference type="CDD" id="cd06223">
    <property type="entry name" value="PRTases_typeI"/>
    <property type="match status" value="1"/>
</dbReference>
<comment type="similarity">
    <text evidence="1">Belongs to the ComF/GntX family.</text>
</comment>
<evidence type="ECO:0000259" key="3">
    <source>
        <dbReference type="Pfam" id="PF18912"/>
    </source>
</evidence>
<protein>
    <submittedName>
        <fullName evidence="4">ComF family protein</fullName>
    </submittedName>
</protein>
<dbReference type="SUPFAM" id="SSF53271">
    <property type="entry name" value="PRTase-like"/>
    <property type="match status" value="1"/>
</dbReference>
<dbReference type="AlphaFoldDB" id="A0A451AP58"/>
<dbReference type="InterPro" id="IPR051910">
    <property type="entry name" value="ComF/GntX_DNA_util-trans"/>
</dbReference>
<evidence type="ECO:0000313" key="5">
    <source>
        <dbReference type="EMBL" id="VFK73105.1"/>
    </source>
</evidence>
<dbReference type="EMBL" id="CAADFZ010000162">
    <property type="protein sequence ID" value="VFK67765.1"/>
    <property type="molecule type" value="Genomic_DNA"/>
</dbReference>
<evidence type="ECO:0000256" key="1">
    <source>
        <dbReference type="ARBA" id="ARBA00008007"/>
    </source>
</evidence>
<evidence type="ECO:0000313" key="4">
    <source>
        <dbReference type="EMBL" id="VFK67765.1"/>
    </source>
</evidence>
<sequence>MQEPFREQLIKKPPLFISTSCLLCGTEAGREPNLCMACRRDLPWISAACSICGVVLPESGICPACLRREQPFRRAYAAFRYAPPISYLVVLMKFRGNLAAARVLGTLLAEHLIAVNAPRPDAVIPVPLHAGRLRERGFNQAIELSREIARRWKIPVRKDLVIRQRATPPQTGLPNRAARRRNVRKAFALNGSVSNVKHVAILDDVMTSGATVAEVARLIAGGGVSRVDVWCCCRAGA</sequence>
<dbReference type="PANTHER" id="PTHR47505">
    <property type="entry name" value="DNA UTILIZATION PROTEIN YHGH"/>
    <property type="match status" value="1"/>
</dbReference>
<dbReference type="InterPro" id="IPR044005">
    <property type="entry name" value="DZR_2"/>
</dbReference>
<name>A0A451AP58_9GAMM</name>
<reference evidence="4" key="1">
    <citation type="submission" date="2019-02" db="EMBL/GenBank/DDBJ databases">
        <authorList>
            <person name="Gruber-Vodicka R. H."/>
            <person name="Seah K. B. B."/>
        </authorList>
    </citation>
    <scope>NUCLEOTIDE SEQUENCE</scope>
    <source>
        <strain evidence="5">BECK_BY19</strain>
        <strain evidence="4">BECK_BY8</strain>
    </source>
</reference>
<feature type="domain" description="Phosphoribosyltransferase" evidence="2">
    <location>
        <begin position="142"/>
        <end position="235"/>
    </location>
</feature>
<proteinExistence type="inferred from homology"/>
<gene>
    <name evidence="4" type="ORF">BECKUNK1418G_GA0071005_11627</name>
    <name evidence="5" type="ORF">BECKUNK1418H_GA0071006_11637</name>
</gene>
<dbReference type="PANTHER" id="PTHR47505:SF1">
    <property type="entry name" value="DNA UTILIZATION PROTEIN YHGH"/>
    <property type="match status" value="1"/>
</dbReference>
<evidence type="ECO:0000259" key="2">
    <source>
        <dbReference type="Pfam" id="PF00156"/>
    </source>
</evidence>
<dbReference type="InterPro" id="IPR000836">
    <property type="entry name" value="PRTase_dom"/>
</dbReference>
<dbReference type="EMBL" id="CAADGD010000163">
    <property type="protein sequence ID" value="VFK73105.1"/>
    <property type="molecule type" value="Genomic_DNA"/>
</dbReference>
<dbReference type="Pfam" id="PF00156">
    <property type="entry name" value="Pribosyltran"/>
    <property type="match status" value="1"/>
</dbReference>
<organism evidence="4">
    <name type="scientific">Candidatus Kentrum sp. UNK</name>
    <dbReference type="NCBI Taxonomy" id="2126344"/>
    <lineage>
        <taxon>Bacteria</taxon>
        <taxon>Pseudomonadati</taxon>
        <taxon>Pseudomonadota</taxon>
        <taxon>Gammaproteobacteria</taxon>
        <taxon>Candidatus Kentrum</taxon>
    </lineage>
</organism>
<dbReference type="InterPro" id="IPR029057">
    <property type="entry name" value="PRTase-like"/>
</dbReference>
<dbReference type="Gene3D" id="3.40.50.2020">
    <property type="match status" value="1"/>
</dbReference>
<feature type="domain" description="Double zinc ribbon" evidence="3">
    <location>
        <begin position="19"/>
        <end position="66"/>
    </location>
</feature>
<accession>A0A451AP58</accession>